<gene>
    <name evidence="1" type="ORF">B0T10DRAFT_453341</name>
</gene>
<dbReference type="EMBL" id="JAGPYM010000002">
    <property type="protein sequence ID" value="KAH6898002.1"/>
    <property type="molecule type" value="Genomic_DNA"/>
</dbReference>
<keyword evidence="2" id="KW-1185">Reference proteome</keyword>
<reference evidence="1 2" key="1">
    <citation type="journal article" date="2021" name="Nat. Commun.">
        <title>Genetic determinants of endophytism in the Arabidopsis root mycobiome.</title>
        <authorList>
            <person name="Mesny F."/>
            <person name="Miyauchi S."/>
            <person name="Thiergart T."/>
            <person name="Pickel B."/>
            <person name="Atanasova L."/>
            <person name="Karlsson M."/>
            <person name="Huettel B."/>
            <person name="Barry K.W."/>
            <person name="Haridas S."/>
            <person name="Chen C."/>
            <person name="Bauer D."/>
            <person name="Andreopoulos W."/>
            <person name="Pangilinan J."/>
            <person name="LaButti K."/>
            <person name="Riley R."/>
            <person name="Lipzen A."/>
            <person name="Clum A."/>
            <person name="Drula E."/>
            <person name="Henrissat B."/>
            <person name="Kohler A."/>
            <person name="Grigoriev I.V."/>
            <person name="Martin F.M."/>
            <person name="Hacquard S."/>
        </authorList>
    </citation>
    <scope>NUCLEOTIDE SEQUENCE [LARGE SCALE GENOMIC DNA]</scope>
    <source>
        <strain evidence="1 2">MPI-CAGE-CH-0241</strain>
    </source>
</reference>
<evidence type="ECO:0000313" key="2">
    <source>
        <dbReference type="Proteomes" id="UP000777438"/>
    </source>
</evidence>
<dbReference type="OrthoDB" id="3486565at2759"/>
<proteinExistence type="predicted"/>
<accession>A0A9P8WFF4</accession>
<dbReference type="Proteomes" id="UP000777438">
    <property type="component" value="Unassembled WGS sequence"/>
</dbReference>
<comment type="caution">
    <text evidence="1">The sequence shown here is derived from an EMBL/GenBank/DDBJ whole genome shotgun (WGS) entry which is preliminary data.</text>
</comment>
<organism evidence="1 2">
    <name type="scientific">Thelonectria olida</name>
    <dbReference type="NCBI Taxonomy" id="1576542"/>
    <lineage>
        <taxon>Eukaryota</taxon>
        <taxon>Fungi</taxon>
        <taxon>Dikarya</taxon>
        <taxon>Ascomycota</taxon>
        <taxon>Pezizomycotina</taxon>
        <taxon>Sordariomycetes</taxon>
        <taxon>Hypocreomycetidae</taxon>
        <taxon>Hypocreales</taxon>
        <taxon>Nectriaceae</taxon>
        <taxon>Thelonectria</taxon>
    </lineage>
</organism>
<sequence length="305" mass="33997">MTQTTGSKNQLEYLQFTTTQAIPLQVMTQKMARLDFLLGLSKIYLVSAGTDILITGDGCFKRGHCPDGFSISAEPESSLRIFRAFVPRPGLVLMACSTCCIKTTIHWKVQNPTWKTSQSQVRGTGSWRSQLTFHTDRLPAIAGLGRYYGQLDPDNRYLFGIWSKTLHQGVLWVVISTPPRKPLAEGTTTSPPPLWSWGRYLGRINDPTHIENCVALFDIMESQPHSGASGQVTNSQELGSSSFLRLRIMVAEWLDARLHRTAATSHSLLSFTSKLRNLYNLKGPGPSSFRHLAGRSWVTLDDEPT</sequence>
<evidence type="ECO:0000313" key="1">
    <source>
        <dbReference type="EMBL" id="KAH6898002.1"/>
    </source>
</evidence>
<dbReference type="AlphaFoldDB" id="A0A9P8WFF4"/>
<name>A0A9P8WFF4_9HYPO</name>
<protein>
    <submittedName>
        <fullName evidence="1">Uncharacterized protein</fullName>
    </submittedName>
</protein>